<dbReference type="GO" id="GO:0016887">
    <property type="term" value="F:ATP hydrolysis activity"/>
    <property type="evidence" value="ECO:0007669"/>
    <property type="project" value="InterPro"/>
</dbReference>
<dbReference type="GO" id="GO:0015833">
    <property type="term" value="P:peptide transport"/>
    <property type="evidence" value="ECO:0007669"/>
    <property type="project" value="InterPro"/>
</dbReference>
<keyword evidence="3" id="KW-1003">Cell membrane</keyword>
<evidence type="ECO:0000313" key="8">
    <source>
        <dbReference type="EMBL" id="CAI8038381.1"/>
    </source>
</evidence>
<dbReference type="CDD" id="cd03257">
    <property type="entry name" value="ABC_NikE_OppD_transporters"/>
    <property type="match status" value="1"/>
</dbReference>
<keyword evidence="2" id="KW-0813">Transport</keyword>
<evidence type="ECO:0000256" key="2">
    <source>
        <dbReference type="ARBA" id="ARBA00022448"/>
    </source>
</evidence>
<dbReference type="SUPFAM" id="SSF52540">
    <property type="entry name" value="P-loop containing nucleoside triphosphate hydrolases"/>
    <property type="match status" value="2"/>
</dbReference>
<evidence type="ECO:0000256" key="3">
    <source>
        <dbReference type="ARBA" id="ARBA00022475"/>
    </source>
</evidence>
<dbReference type="PROSITE" id="PS00211">
    <property type="entry name" value="ABC_TRANSPORTER_1"/>
    <property type="match status" value="1"/>
</dbReference>
<evidence type="ECO:0000256" key="6">
    <source>
        <dbReference type="ARBA" id="ARBA00023136"/>
    </source>
</evidence>
<dbReference type="PANTHER" id="PTHR43297">
    <property type="entry name" value="OLIGOPEPTIDE TRANSPORT ATP-BINDING PROTEIN APPD"/>
    <property type="match status" value="1"/>
</dbReference>
<name>A0AA35X3G8_GEOBA</name>
<evidence type="ECO:0000313" key="9">
    <source>
        <dbReference type="Proteomes" id="UP001174909"/>
    </source>
</evidence>
<dbReference type="EMBL" id="CASHTH010002987">
    <property type="protein sequence ID" value="CAI8038381.1"/>
    <property type="molecule type" value="Genomic_DNA"/>
</dbReference>
<dbReference type="InterPro" id="IPR003439">
    <property type="entry name" value="ABC_transporter-like_ATP-bd"/>
</dbReference>
<proteinExistence type="predicted"/>
<dbReference type="InterPro" id="IPR013563">
    <property type="entry name" value="Oligopep_ABC_C"/>
</dbReference>
<dbReference type="InterPro" id="IPR017871">
    <property type="entry name" value="ABC_transporter-like_CS"/>
</dbReference>
<keyword evidence="4" id="KW-0547">Nucleotide-binding</keyword>
<feature type="domain" description="ABC transporter" evidence="7">
    <location>
        <begin position="11"/>
        <end position="262"/>
    </location>
</feature>
<keyword evidence="9" id="KW-1185">Reference proteome</keyword>
<organism evidence="8 9">
    <name type="scientific">Geodia barretti</name>
    <name type="common">Barrett's horny sponge</name>
    <dbReference type="NCBI Taxonomy" id="519541"/>
    <lineage>
        <taxon>Eukaryota</taxon>
        <taxon>Metazoa</taxon>
        <taxon>Porifera</taxon>
        <taxon>Demospongiae</taxon>
        <taxon>Heteroscleromorpha</taxon>
        <taxon>Tetractinellida</taxon>
        <taxon>Astrophorina</taxon>
        <taxon>Geodiidae</taxon>
        <taxon>Geodia</taxon>
    </lineage>
</organism>
<accession>A0AA35X3G8</accession>
<comment type="caution">
    <text evidence="8">The sequence shown here is derived from an EMBL/GenBank/DDBJ whole genome shotgun (WGS) entry which is preliminary data.</text>
</comment>
<dbReference type="Pfam" id="PF00005">
    <property type="entry name" value="ABC_tran"/>
    <property type="match status" value="2"/>
</dbReference>
<reference evidence="8" key="1">
    <citation type="submission" date="2023-03" db="EMBL/GenBank/DDBJ databases">
        <authorList>
            <person name="Steffen K."/>
            <person name="Cardenas P."/>
        </authorList>
    </citation>
    <scope>NUCLEOTIDE SEQUENCE</scope>
</reference>
<dbReference type="InterPro" id="IPR003593">
    <property type="entry name" value="AAA+_ATPase"/>
</dbReference>
<dbReference type="GO" id="GO:0005886">
    <property type="term" value="C:plasma membrane"/>
    <property type="evidence" value="ECO:0007669"/>
    <property type="project" value="UniProtKB-SubCell"/>
</dbReference>
<dbReference type="SMART" id="SM00382">
    <property type="entry name" value="AAA"/>
    <property type="match status" value="2"/>
</dbReference>
<evidence type="ECO:0000256" key="5">
    <source>
        <dbReference type="ARBA" id="ARBA00022840"/>
    </source>
</evidence>
<dbReference type="InterPro" id="IPR050388">
    <property type="entry name" value="ABC_Ni/Peptide_Import"/>
</dbReference>
<dbReference type="FunFam" id="3.40.50.300:FF:000016">
    <property type="entry name" value="Oligopeptide ABC transporter ATP-binding component"/>
    <property type="match status" value="1"/>
</dbReference>
<dbReference type="GO" id="GO:0005524">
    <property type="term" value="F:ATP binding"/>
    <property type="evidence" value="ECO:0007669"/>
    <property type="project" value="UniProtKB-KW"/>
</dbReference>
<evidence type="ECO:0000259" key="7">
    <source>
        <dbReference type="PROSITE" id="PS50893"/>
    </source>
</evidence>
<dbReference type="Proteomes" id="UP001174909">
    <property type="component" value="Unassembled WGS sequence"/>
</dbReference>
<dbReference type="PROSITE" id="PS50893">
    <property type="entry name" value="ABC_TRANSPORTER_2"/>
    <property type="match status" value="1"/>
</dbReference>
<dbReference type="Gene3D" id="3.40.50.300">
    <property type="entry name" value="P-loop containing nucleotide triphosphate hydrolases"/>
    <property type="match status" value="2"/>
</dbReference>
<dbReference type="PANTHER" id="PTHR43297:SF2">
    <property type="entry name" value="DIPEPTIDE TRANSPORT ATP-BINDING PROTEIN DPPD"/>
    <property type="match status" value="1"/>
</dbReference>
<dbReference type="Pfam" id="PF08352">
    <property type="entry name" value="oligo_HPY"/>
    <property type="match status" value="1"/>
</dbReference>
<protein>
    <submittedName>
        <fullName evidence="8">Uncharacterized ABC transporter ATP-binding protein YejF</fullName>
    </submittedName>
</protein>
<dbReference type="InterPro" id="IPR027417">
    <property type="entry name" value="P-loop_NTPase"/>
</dbReference>
<sequence length="400" mass="44554">MNENQTLPPLLEVQDLSVSFKTVAERSDAVRNVSFDVHSGETVAIVGESGSGKSVTALSIMQLLPYPSAFHPSGSIRYNGQELVYASQQVLQEYRGDRIGMIFQEPQTSLNPLHTISRQISETLIVHKGMSKSDAIGRSLELLEMVRIRNARERLHDYPHQLSGGQRQRVMIAMALANEPGLLIADEPTTALDVTIQAEILKLLRDLQQEMGMSLLLISHDLNVVRKLANRICVMRQGEFVETGSRSEIFENPQHPYTKMLLEAEPSGRSGEPLPEAPVVVDSESVRVWFPVRRGVLRRTIGHIKAVNDVSVTVQEGETIGIVGESGSGKTTFALALLRLISSEGRIRFEGREIQGRQTKELRELRRKMQVVFQDPYSSLSPRMTVSEIIAEGFGCMRKT</sequence>
<keyword evidence="6" id="KW-0472">Membrane</keyword>
<keyword evidence="5 8" id="KW-0067">ATP-binding</keyword>
<dbReference type="AlphaFoldDB" id="A0AA35X3G8"/>
<comment type="subcellular location">
    <subcellularLocation>
        <location evidence="1">Cell membrane</location>
        <topology evidence="1">Peripheral membrane protein</topology>
    </subcellularLocation>
</comment>
<evidence type="ECO:0000256" key="4">
    <source>
        <dbReference type="ARBA" id="ARBA00022741"/>
    </source>
</evidence>
<gene>
    <name evidence="8" type="ORF">GBAR_LOCUS21401</name>
</gene>
<evidence type="ECO:0000256" key="1">
    <source>
        <dbReference type="ARBA" id="ARBA00004202"/>
    </source>
</evidence>